<gene>
    <name evidence="9" type="ORF">OEZ85_013600</name>
</gene>
<comment type="similarity">
    <text evidence="1 6">Belongs to the glycosyl hydrolase 1 family.</text>
</comment>
<keyword evidence="3" id="KW-0378">Hydrolase</keyword>
<dbReference type="InterPro" id="IPR018120">
    <property type="entry name" value="Glyco_hydro_1_AS"/>
</dbReference>
<evidence type="ECO:0000256" key="3">
    <source>
        <dbReference type="ARBA" id="ARBA00022801"/>
    </source>
</evidence>
<dbReference type="SUPFAM" id="SSF51445">
    <property type="entry name" value="(Trans)glycosidases"/>
    <property type="match status" value="2"/>
</dbReference>
<sequence length="600" mass="67279">MAHRRLQLAAVLALAAFAVAQARQISHLPDAPAMCPLEMRKNTRWGVATASYQVEGGWNLGGRTPSVWDTFSHAGFIKNNDTGDVACDMYHKYPQDFKLMRELGIKHYRFSFSWNRILPQGGKGTPVNPEGIAFYNSLINEMIANNIRPYATIFHWDLPQVLQDKYQGLIGEEFIADFVNYANVLFENFGDRIRDWMTFNEPWVTCVLQYGQGVFAPGIPMGDEGMYKCGHNLLKAHAKTYELYHKAPQAKLDNATFADAARGKVPQAKLDNATFADAARGKVGIAHNIEYLEPLTHAAALKANNVTCYFLLEFLQVPQAKLDNVTFADAARGKVGIALNIEYLEPLTEAKEDVAAANYGLEKNLGWFADPLFFGDYPASLKSCAKDVLPSFTAEESKLLKGSLDFLGINFYTGKFAKGSTTDKCSVETREQDVNGKDIGPLAESSWLRVVPWSFYKLLKYVQSRYDPKQIIITENGVSAPKEDSMSVQQAIRDDFRVNYYKGYLDYLCKAISEGVKVNTYFAWSFMDNFEWREGYSQRFGINHVDFDSPELTRTTKDSGKFLSKHFFRVGRGGGVGARRPGGRQPTKETPKAAKPAKQQ</sequence>
<dbReference type="InterPro" id="IPR017853">
    <property type="entry name" value="GH"/>
</dbReference>
<proteinExistence type="inferred from homology"/>
<protein>
    <recommendedName>
        <fullName evidence="2">beta-glucosidase</fullName>
        <ecNumber evidence="2">3.2.1.21</ecNumber>
    </recommendedName>
</protein>
<organism evidence="9 10">
    <name type="scientific">Tetradesmus obliquus</name>
    <name type="common">Green alga</name>
    <name type="synonym">Acutodesmus obliquus</name>
    <dbReference type="NCBI Taxonomy" id="3088"/>
    <lineage>
        <taxon>Eukaryota</taxon>
        <taxon>Viridiplantae</taxon>
        <taxon>Chlorophyta</taxon>
        <taxon>core chlorophytes</taxon>
        <taxon>Chlorophyceae</taxon>
        <taxon>CS clade</taxon>
        <taxon>Sphaeropleales</taxon>
        <taxon>Scenedesmaceae</taxon>
        <taxon>Tetradesmus</taxon>
    </lineage>
</organism>
<dbReference type="PANTHER" id="PTHR10353:SF36">
    <property type="entry name" value="LP05116P"/>
    <property type="match status" value="1"/>
</dbReference>
<feature type="region of interest" description="Disordered" evidence="7">
    <location>
        <begin position="571"/>
        <end position="600"/>
    </location>
</feature>
<evidence type="ECO:0000256" key="4">
    <source>
        <dbReference type="ARBA" id="ARBA00023295"/>
    </source>
</evidence>
<evidence type="ECO:0000256" key="8">
    <source>
        <dbReference type="SAM" id="SignalP"/>
    </source>
</evidence>
<evidence type="ECO:0000256" key="5">
    <source>
        <dbReference type="PROSITE-ProRule" id="PRU10055"/>
    </source>
</evidence>
<evidence type="ECO:0000313" key="10">
    <source>
        <dbReference type="Proteomes" id="UP001244341"/>
    </source>
</evidence>
<accession>A0ABY8UTG8</accession>
<feature type="active site" description="Nucleophile" evidence="5">
    <location>
        <position position="475"/>
    </location>
</feature>
<evidence type="ECO:0000256" key="1">
    <source>
        <dbReference type="ARBA" id="ARBA00010838"/>
    </source>
</evidence>
<reference evidence="9 10" key="1">
    <citation type="submission" date="2023-05" db="EMBL/GenBank/DDBJ databases">
        <title>A 100% complete, gapless, phased diploid assembly of the Scenedesmus obliquus UTEX 3031 genome.</title>
        <authorList>
            <person name="Biondi T.C."/>
            <person name="Hanschen E.R."/>
            <person name="Kwon T."/>
            <person name="Eng W."/>
            <person name="Kruse C.P.S."/>
            <person name="Koehler S.I."/>
            <person name="Kunde Y."/>
            <person name="Gleasner C.D."/>
            <person name="You Mak K.T."/>
            <person name="Polle J."/>
            <person name="Hovde B.T."/>
            <person name="Starkenburg S.R."/>
        </authorList>
    </citation>
    <scope>NUCLEOTIDE SEQUENCE [LARGE SCALE GENOMIC DNA]</scope>
    <source>
        <strain evidence="9 10">DOE0152z</strain>
    </source>
</reference>
<dbReference type="Gene3D" id="3.20.20.80">
    <property type="entry name" value="Glycosidases"/>
    <property type="match status" value="2"/>
</dbReference>
<evidence type="ECO:0000256" key="7">
    <source>
        <dbReference type="SAM" id="MobiDB-lite"/>
    </source>
</evidence>
<dbReference type="EMBL" id="CP126224">
    <property type="protein sequence ID" value="WIA23963.1"/>
    <property type="molecule type" value="Genomic_DNA"/>
</dbReference>
<dbReference type="Proteomes" id="UP001244341">
    <property type="component" value="Chromosome 17b"/>
</dbReference>
<feature type="chain" id="PRO_5046998860" description="beta-glucosidase" evidence="8">
    <location>
        <begin position="23"/>
        <end position="600"/>
    </location>
</feature>
<evidence type="ECO:0000256" key="6">
    <source>
        <dbReference type="RuleBase" id="RU003690"/>
    </source>
</evidence>
<keyword evidence="10" id="KW-1185">Reference proteome</keyword>
<evidence type="ECO:0000313" key="9">
    <source>
        <dbReference type="EMBL" id="WIA23963.1"/>
    </source>
</evidence>
<dbReference type="EC" id="3.2.1.21" evidence="2"/>
<dbReference type="PANTHER" id="PTHR10353">
    <property type="entry name" value="GLYCOSYL HYDROLASE"/>
    <property type="match status" value="1"/>
</dbReference>
<dbReference type="PROSITE" id="PS00572">
    <property type="entry name" value="GLYCOSYL_HYDROL_F1_1"/>
    <property type="match status" value="1"/>
</dbReference>
<feature type="signal peptide" evidence="8">
    <location>
        <begin position="1"/>
        <end position="22"/>
    </location>
</feature>
<dbReference type="Pfam" id="PF00232">
    <property type="entry name" value="Glyco_hydro_1"/>
    <property type="match status" value="2"/>
</dbReference>
<dbReference type="InterPro" id="IPR001360">
    <property type="entry name" value="Glyco_hydro_1"/>
</dbReference>
<name>A0ABY8UTG8_TETOB</name>
<evidence type="ECO:0000256" key="2">
    <source>
        <dbReference type="ARBA" id="ARBA00012744"/>
    </source>
</evidence>
<keyword evidence="8" id="KW-0732">Signal</keyword>
<keyword evidence="4" id="KW-0326">Glycosidase</keyword>
<dbReference type="PRINTS" id="PR00131">
    <property type="entry name" value="GLHYDRLASE1"/>
</dbReference>